<dbReference type="EMBL" id="DPMF01000019">
    <property type="protein sequence ID" value="HCV79625.1"/>
    <property type="molecule type" value="Genomic_DNA"/>
</dbReference>
<name>A0A3D5IUS9_9FLAO</name>
<gene>
    <name evidence="1" type="ORF">DGQ38_01050</name>
</gene>
<proteinExistence type="predicted"/>
<dbReference type="Gene3D" id="2.60.40.2340">
    <property type="match status" value="1"/>
</dbReference>
<dbReference type="Proteomes" id="UP000264330">
    <property type="component" value="Unassembled WGS sequence"/>
</dbReference>
<dbReference type="AlphaFoldDB" id="A0A3D5IUS9"/>
<protein>
    <submittedName>
        <fullName evidence="1">Uncharacterized protein</fullName>
    </submittedName>
</protein>
<comment type="caution">
    <text evidence="1">The sequence shown here is derived from an EMBL/GenBank/DDBJ whole genome shotgun (WGS) entry which is preliminary data.</text>
</comment>
<evidence type="ECO:0000313" key="2">
    <source>
        <dbReference type="Proteomes" id="UP000264330"/>
    </source>
</evidence>
<dbReference type="PROSITE" id="PS51257">
    <property type="entry name" value="PROKAR_LIPOPROTEIN"/>
    <property type="match status" value="1"/>
</dbReference>
<sequence length="314" mass="35102">MKKIKILLIVIIGMATYSCQDDPWEDIESGDWNNERSVISIKFQNQVGQPTIDRINDETGEIELSINGDAVENLSAISLEELVLSYGATSNVEKGESLNFENADNTAVLTVTSQNGKKRDYTIKVNSFTESILGRYEIDNLIVYGGTGPEYGGGAILDLTSKPWIWPETQGPQTELDNYLVFELGGITAEGNTYGTVTNYAGPDELYADFQFVLDPVTDVNNFYRKIPEGEAEWSRDYNTGTITFTFPDGRITRGTIESAGTEDLGNGLSKTIENMAFVFNLNGTDAWDNIYSDYDKFAKRPRRYWIEVTKQNN</sequence>
<dbReference type="RefSeq" id="WP_281682542.1">
    <property type="nucleotide sequence ID" value="NZ_CALFQJ010000181.1"/>
</dbReference>
<organism evidence="1 2">
    <name type="scientific">Zunongwangia profunda</name>
    <dbReference type="NCBI Taxonomy" id="398743"/>
    <lineage>
        <taxon>Bacteria</taxon>
        <taxon>Pseudomonadati</taxon>
        <taxon>Bacteroidota</taxon>
        <taxon>Flavobacteriia</taxon>
        <taxon>Flavobacteriales</taxon>
        <taxon>Flavobacteriaceae</taxon>
        <taxon>Zunongwangia</taxon>
    </lineage>
</organism>
<evidence type="ECO:0000313" key="1">
    <source>
        <dbReference type="EMBL" id="HCV79625.1"/>
    </source>
</evidence>
<reference evidence="1 2" key="1">
    <citation type="journal article" date="2018" name="Nat. Biotechnol.">
        <title>A standardized bacterial taxonomy based on genome phylogeny substantially revises the tree of life.</title>
        <authorList>
            <person name="Parks D.H."/>
            <person name="Chuvochina M."/>
            <person name="Waite D.W."/>
            <person name="Rinke C."/>
            <person name="Skarshewski A."/>
            <person name="Chaumeil P.A."/>
            <person name="Hugenholtz P."/>
        </authorList>
    </citation>
    <scope>NUCLEOTIDE SEQUENCE [LARGE SCALE GENOMIC DNA]</scope>
    <source>
        <strain evidence="1">UBA9359</strain>
    </source>
</reference>
<accession>A0A3D5IUS9</accession>